<dbReference type="InterPro" id="IPR015943">
    <property type="entry name" value="WD40/YVTN_repeat-like_dom_sf"/>
</dbReference>
<dbReference type="GO" id="GO:0017057">
    <property type="term" value="F:6-phosphogluconolactonase activity"/>
    <property type="evidence" value="ECO:0007669"/>
    <property type="project" value="TreeGrafter"/>
</dbReference>
<dbReference type="PANTHER" id="PTHR30344:SF1">
    <property type="entry name" value="6-PHOSPHOGLUCONOLACTONASE"/>
    <property type="match status" value="1"/>
</dbReference>
<organism evidence="2 3">
    <name type="scientific">Enterocloster lavalensis</name>
    <dbReference type="NCBI Taxonomy" id="460384"/>
    <lineage>
        <taxon>Bacteria</taxon>
        <taxon>Bacillati</taxon>
        <taxon>Bacillota</taxon>
        <taxon>Clostridia</taxon>
        <taxon>Lachnospirales</taxon>
        <taxon>Lachnospiraceae</taxon>
        <taxon>Enterocloster</taxon>
    </lineage>
</organism>
<dbReference type="InterPro" id="IPR011048">
    <property type="entry name" value="Haem_d1_sf"/>
</dbReference>
<dbReference type="AlphaFoldDB" id="A0A1I0JTP9"/>
<name>A0A1I0JTP9_9FIRM</name>
<proteinExistence type="inferred from homology"/>
<dbReference type="EMBL" id="FOIM01000036">
    <property type="protein sequence ID" value="SEU14186.1"/>
    <property type="molecule type" value="Genomic_DNA"/>
</dbReference>
<gene>
    <name evidence="2" type="ORF">SAMN05216313_13617</name>
</gene>
<evidence type="ECO:0000256" key="1">
    <source>
        <dbReference type="ARBA" id="ARBA00005564"/>
    </source>
</evidence>
<dbReference type="InterPro" id="IPR019405">
    <property type="entry name" value="Lactonase_7-beta_prop"/>
</dbReference>
<sequence>MQKLIGYIGTYESPASPGIDCFSLDLETGRLSAPQRRFAVPDSKYLSLFDGILAAPVRRDGRAGICLLDIDSPGDSPLGECLPEQSPACFVTQDERYVYTANYHEGNVLVYDKSGKTPRLARTISIAPGAGCHQILFTGDYMLVPCLLLDRVNIYDRSQNFAEAGAIPFEPGTGPRHGVFDRAGRRLFLVSELSNELFVYEWKDPTSVRLRGRTPILPQNFTSDPAPASAAIRLSADERFLYVSTRFADVITVFALDGFQAAPIQQVGSGGVHPRDFVLTPDGNYLLAANRTQGGLASFRLDPESGKIGALCSSVPAPEAVSIVLSQDKRSNATGAV</sequence>
<dbReference type="SUPFAM" id="SSF51004">
    <property type="entry name" value="C-terminal (heme d1) domain of cytochrome cd1-nitrite reductase"/>
    <property type="match status" value="1"/>
</dbReference>
<comment type="similarity">
    <text evidence="1">Belongs to the cycloisomerase 2 family.</text>
</comment>
<dbReference type="STRING" id="460384.SAMN05216313_13617"/>
<dbReference type="InterPro" id="IPR050282">
    <property type="entry name" value="Cycloisomerase_2"/>
</dbReference>
<reference evidence="3" key="1">
    <citation type="submission" date="2016-10" db="EMBL/GenBank/DDBJ databases">
        <authorList>
            <person name="Varghese N."/>
            <person name="Submissions S."/>
        </authorList>
    </citation>
    <scope>NUCLEOTIDE SEQUENCE [LARGE SCALE GENOMIC DNA]</scope>
    <source>
        <strain evidence="3">NLAE-zl-G277</strain>
    </source>
</reference>
<dbReference type="Proteomes" id="UP000198508">
    <property type="component" value="Unassembled WGS sequence"/>
</dbReference>
<evidence type="ECO:0000313" key="3">
    <source>
        <dbReference type="Proteomes" id="UP000198508"/>
    </source>
</evidence>
<dbReference type="Gene3D" id="2.130.10.10">
    <property type="entry name" value="YVTN repeat-like/Quinoprotein amine dehydrogenase"/>
    <property type="match status" value="1"/>
</dbReference>
<protein>
    <submittedName>
        <fullName evidence="2">6-phosphogluconolactonase</fullName>
    </submittedName>
</protein>
<dbReference type="PANTHER" id="PTHR30344">
    <property type="entry name" value="6-PHOSPHOGLUCONOLACTONASE-RELATED"/>
    <property type="match status" value="1"/>
</dbReference>
<keyword evidence="3" id="KW-1185">Reference proteome</keyword>
<evidence type="ECO:0000313" key="2">
    <source>
        <dbReference type="EMBL" id="SEU14186.1"/>
    </source>
</evidence>
<dbReference type="Pfam" id="PF10282">
    <property type="entry name" value="Lactonase"/>
    <property type="match status" value="1"/>
</dbReference>
<accession>A0A1I0JTP9</accession>
<dbReference type="RefSeq" id="WP_092370016.1">
    <property type="nucleotide sequence ID" value="NZ_FOIM01000036.1"/>
</dbReference>
<dbReference type="GeneID" id="93279598"/>